<dbReference type="EMBL" id="CM046398">
    <property type="protein sequence ID" value="KAI8530698.1"/>
    <property type="molecule type" value="Genomic_DNA"/>
</dbReference>
<proteinExistence type="predicted"/>
<organism evidence="1 2">
    <name type="scientific">Rhododendron molle</name>
    <name type="common">Chinese azalea</name>
    <name type="synonym">Azalea mollis</name>
    <dbReference type="NCBI Taxonomy" id="49168"/>
    <lineage>
        <taxon>Eukaryota</taxon>
        <taxon>Viridiplantae</taxon>
        <taxon>Streptophyta</taxon>
        <taxon>Embryophyta</taxon>
        <taxon>Tracheophyta</taxon>
        <taxon>Spermatophyta</taxon>
        <taxon>Magnoliopsida</taxon>
        <taxon>eudicotyledons</taxon>
        <taxon>Gunneridae</taxon>
        <taxon>Pentapetalae</taxon>
        <taxon>asterids</taxon>
        <taxon>Ericales</taxon>
        <taxon>Ericaceae</taxon>
        <taxon>Ericoideae</taxon>
        <taxon>Rhodoreae</taxon>
        <taxon>Rhododendron</taxon>
    </lineage>
</organism>
<accession>A0ACC0LRD6</accession>
<evidence type="ECO:0000313" key="2">
    <source>
        <dbReference type="Proteomes" id="UP001062846"/>
    </source>
</evidence>
<dbReference type="Proteomes" id="UP001062846">
    <property type="component" value="Chromosome 11"/>
</dbReference>
<name>A0ACC0LRD6_RHOML</name>
<comment type="caution">
    <text evidence="1">The sequence shown here is derived from an EMBL/GenBank/DDBJ whole genome shotgun (WGS) entry which is preliminary data.</text>
</comment>
<gene>
    <name evidence="1" type="ORF">RHMOL_Rhmol11G0079800</name>
</gene>
<protein>
    <submittedName>
        <fullName evidence="1">Uncharacterized protein</fullName>
    </submittedName>
</protein>
<keyword evidence="2" id="KW-1185">Reference proteome</keyword>
<reference evidence="1" key="1">
    <citation type="submission" date="2022-02" db="EMBL/GenBank/DDBJ databases">
        <title>Plant Genome Project.</title>
        <authorList>
            <person name="Zhang R.-G."/>
        </authorList>
    </citation>
    <scope>NUCLEOTIDE SEQUENCE</scope>
    <source>
        <strain evidence="1">AT1</strain>
    </source>
</reference>
<sequence>MNVQSIFTVTTHRIIYLLPRGILVLSLITKLTSLMLLMHHFLCHSSNTHGKMESDGSSDSLVVELKGSIQNWSV</sequence>
<evidence type="ECO:0000313" key="1">
    <source>
        <dbReference type="EMBL" id="KAI8530698.1"/>
    </source>
</evidence>